<name>A0AAV7R7D3_PLEWA</name>
<feature type="region of interest" description="Disordered" evidence="1">
    <location>
        <begin position="133"/>
        <end position="152"/>
    </location>
</feature>
<protein>
    <submittedName>
        <fullName evidence="2">Uncharacterized protein</fullName>
    </submittedName>
</protein>
<sequence length="152" mass="16763">MDAIPDPDVLQSGTNQGEFLGEVGQKKALRTTTEGGSAEEKAEHGERDVKSDSGNGERNSSSDGEREDNRTRERDCGEESGDGREERDGGRPGGGTDYDTFAHLLDKTNQEHVAQSWWREAPFVSTDIQESSIRRKLSKKTEMRTESGLSET</sequence>
<gene>
    <name evidence="2" type="ORF">NDU88_001017</name>
</gene>
<dbReference type="AlphaFoldDB" id="A0AAV7R7D3"/>
<feature type="compositionally biased region" description="Basic and acidic residues" evidence="1">
    <location>
        <begin position="38"/>
        <end position="51"/>
    </location>
</feature>
<accession>A0AAV7R7D3</accession>
<organism evidence="2 3">
    <name type="scientific">Pleurodeles waltl</name>
    <name type="common">Iberian ribbed newt</name>
    <dbReference type="NCBI Taxonomy" id="8319"/>
    <lineage>
        <taxon>Eukaryota</taxon>
        <taxon>Metazoa</taxon>
        <taxon>Chordata</taxon>
        <taxon>Craniata</taxon>
        <taxon>Vertebrata</taxon>
        <taxon>Euteleostomi</taxon>
        <taxon>Amphibia</taxon>
        <taxon>Batrachia</taxon>
        <taxon>Caudata</taxon>
        <taxon>Salamandroidea</taxon>
        <taxon>Salamandridae</taxon>
        <taxon>Pleurodelinae</taxon>
        <taxon>Pleurodeles</taxon>
    </lineage>
</organism>
<evidence type="ECO:0000313" key="2">
    <source>
        <dbReference type="EMBL" id="KAJ1148179.1"/>
    </source>
</evidence>
<proteinExistence type="predicted"/>
<feature type="compositionally biased region" description="Basic and acidic residues" evidence="1">
    <location>
        <begin position="63"/>
        <end position="90"/>
    </location>
</feature>
<keyword evidence="3" id="KW-1185">Reference proteome</keyword>
<dbReference type="EMBL" id="JANPWB010000009">
    <property type="protein sequence ID" value="KAJ1148179.1"/>
    <property type="molecule type" value="Genomic_DNA"/>
</dbReference>
<dbReference type="Proteomes" id="UP001066276">
    <property type="component" value="Chromosome 5"/>
</dbReference>
<evidence type="ECO:0000313" key="3">
    <source>
        <dbReference type="Proteomes" id="UP001066276"/>
    </source>
</evidence>
<feature type="region of interest" description="Disordered" evidence="1">
    <location>
        <begin position="1"/>
        <end position="100"/>
    </location>
</feature>
<comment type="caution">
    <text evidence="2">The sequence shown here is derived from an EMBL/GenBank/DDBJ whole genome shotgun (WGS) entry which is preliminary data.</text>
</comment>
<evidence type="ECO:0000256" key="1">
    <source>
        <dbReference type="SAM" id="MobiDB-lite"/>
    </source>
</evidence>
<feature type="compositionally biased region" description="Polar residues" evidence="1">
    <location>
        <begin position="52"/>
        <end position="62"/>
    </location>
</feature>
<reference evidence="2" key="1">
    <citation type="journal article" date="2022" name="bioRxiv">
        <title>Sequencing and chromosome-scale assembly of the giantPleurodeles waltlgenome.</title>
        <authorList>
            <person name="Brown T."/>
            <person name="Elewa A."/>
            <person name="Iarovenko S."/>
            <person name="Subramanian E."/>
            <person name="Araus A.J."/>
            <person name="Petzold A."/>
            <person name="Susuki M."/>
            <person name="Suzuki K.-i.T."/>
            <person name="Hayashi T."/>
            <person name="Toyoda A."/>
            <person name="Oliveira C."/>
            <person name="Osipova E."/>
            <person name="Leigh N.D."/>
            <person name="Simon A."/>
            <person name="Yun M.H."/>
        </authorList>
    </citation>
    <scope>NUCLEOTIDE SEQUENCE</scope>
    <source>
        <strain evidence="2">20211129_DDA</strain>
        <tissue evidence="2">Liver</tissue>
    </source>
</reference>